<dbReference type="PANTHER" id="PTHR13710">
    <property type="entry name" value="DNA HELICASE RECQ FAMILY MEMBER"/>
    <property type="match status" value="1"/>
</dbReference>
<dbReference type="GO" id="GO:0005737">
    <property type="term" value="C:cytoplasm"/>
    <property type="evidence" value="ECO:0007669"/>
    <property type="project" value="TreeGrafter"/>
</dbReference>
<keyword evidence="9" id="KW-1185">Reference proteome</keyword>
<dbReference type="PROSITE" id="PS51192">
    <property type="entry name" value="HELICASE_ATP_BIND_1"/>
    <property type="match status" value="1"/>
</dbReference>
<feature type="region of interest" description="Disordered" evidence="6">
    <location>
        <begin position="73"/>
        <end position="94"/>
    </location>
</feature>
<dbReference type="OrthoDB" id="10261556at2759"/>
<keyword evidence="2" id="KW-0238">DNA-binding</keyword>
<evidence type="ECO:0000256" key="4">
    <source>
        <dbReference type="ARBA" id="ARBA00034617"/>
    </source>
</evidence>
<evidence type="ECO:0000259" key="7">
    <source>
        <dbReference type="PROSITE" id="PS51192"/>
    </source>
</evidence>
<dbReference type="InterPro" id="IPR027417">
    <property type="entry name" value="P-loop_NTPase"/>
</dbReference>
<dbReference type="InterPro" id="IPR014001">
    <property type="entry name" value="Helicase_ATP-bd"/>
</dbReference>
<accession>A0A9N9MF73</accession>
<dbReference type="GO" id="GO:0043138">
    <property type="term" value="F:3'-5' DNA helicase activity"/>
    <property type="evidence" value="ECO:0007669"/>
    <property type="project" value="UniProtKB-EC"/>
</dbReference>
<reference evidence="8" key="1">
    <citation type="submission" date="2022-01" db="EMBL/GenBank/DDBJ databases">
        <authorList>
            <person name="King R."/>
        </authorList>
    </citation>
    <scope>NUCLEOTIDE SEQUENCE</scope>
</reference>
<proteinExistence type="inferred from homology"/>
<protein>
    <recommendedName>
        <fullName evidence="5">DNA 3'-5' helicase</fullName>
        <ecNumber evidence="5">5.6.2.4</ecNumber>
    </recommendedName>
</protein>
<comment type="similarity">
    <text evidence="1">Belongs to the helicase family. RecQ subfamily.</text>
</comment>
<feature type="region of interest" description="Disordered" evidence="6">
    <location>
        <begin position="497"/>
        <end position="527"/>
    </location>
</feature>
<feature type="region of interest" description="Disordered" evidence="6">
    <location>
        <begin position="464"/>
        <end position="485"/>
    </location>
</feature>
<dbReference type="EMBL" id="OU892290">
    <property type="protein sequence ID" value="CAG9763624.1"/>
    <property type="molecule type" value="Genomic_DNA"/>
</dbReference>
<dbReference type="GO" id="GO:0009378">
    <property type="term" value="F:four-way junction helicase activity"/>
    <property type="evidence" value="ECO:0007669"/>
    <property type="project" value="TreeGrafter"/>
</dbReference>
<evidence type="ECO:0000313" key="9">
    <source>
        <dbReference type="Proteomes" id="UP001152799"/>
    </source>
</evidence>
<dbReference type="SUPFAM" id="SSF52540">
    <property type="entry name" value="P-loop containing nucleoside triphosphate hydrolases"/>
    <property type="match status" value="1"/>
</dbReference>
<evidence type="ECO:0000256" key="5">
    <source>
        <dbReference type="ARBA" id="ARBA00034808"/>
    </source>
</evidence>
<sequence>MSYSTANFNHNKKLNDYAQIQTRLMHIEDRVFISQPGDPPQMDMINKIRRRYLPNDRYSNVSDRRIISHSINIPESSNIPNQPEAVQSHSRSAQELLTERHPSDMGVNGVLNPDPPVHRIIDHEINQNTVSDIFEKNDDTDNSKQCPNIEILKNINENISNFHEHVLHFISTLYWHTAIPRNEIQIIITALNKIFCSKLFLKLQEYVLKIVPQKELTPIEAVLKILRNPFENIETDYKRFQYFQNIGYFITPTEVILSKSLKVTSCNNNPSISTVVDKYVVISLRDTLKKFFELPNVYEKTMTHVNELSSEKDNLEIFLQGALWKQKIQNVSNKTILPLFFYFDDFGVEFRWLRKQLLYEIKKRCRLVLIAVDEAHCVSNWGQHFRLESRQLGISKEIFVDVSVLAVTATATKNVYEDIISVSKLQNTQVICPGFDRPNLYFKVRPKGQSVLRDLQEISTPIKTQKAGNKKVTDKPGPSASGSKLRYSCSKITCTEEDSPKIKDPSLAVPTGKNAGDENPNTQPGAEYFGMKYFDDALIRAKNV</sequence>
<keyword evidence="3" id="KW-0413">Isomerase</keyword>
<gene>
    <name evidence="8" type="ORF">CEUTPL_LOCUS4282</name>
</gene>
<evidence type="ECO:0000313" key="8">
    <source>
        <dbReference type="EMBL" id="CAG9763624.1"/>
    </source>
</evidence>
<feature type="domain" description="Helicase ATP-binding" evidence="7">
    <location>
        <begin position="357"/>
        <end position="429"/>
    </location>
</feature>
<dbReference type="EC" id="5.6.2.4" evidence="5"/>
<name>A0A9N9MF73_9CUCU</name>
<dbReference type="Gene3D" id="3.40.50.300">
    <property type="entry name" value="P-loop containing nucleotide triphosphate hydrolases"/>
    <property type="match status" value="1"/>
</dbReference>
<dbReference type="GO" id="GO:0005694">
    <property type="term" value="C:chromosome"/>
    <property type="evidence" value="ECO:0007669"/>
    <property type="project" value="TreeGrafter"/>
</dbReference>
<dbReference type="GO" id="GO:0000724">
    <property type="term" value="P:double-strand break repair via homologous recombination"/>
    <property type="evidence" value="ECO:0007669"/>
    <property type="project" value="TreeGrafter"/>
</dbReference>
<evidence type="ECO:0000256" key="1">
    <source>
        <dbReference type="ARBA" id="ARBA00005446"/>
    </source>
</evidence>
<dbReference type="GO" id="GO:0003677">
    <property type="term" value="F:DNA binding"/>
    <property type="evidence" value="ECO:0007669"/>
    <property type="project" value="UniProtKB-KW"/>
</dbReference>
<comment type="catalytic activity">
    <reaction evidence="4">
        <text>Couples ATP hydrolysis with the unwinding of duplex DNA by translocating in the 3'-5' direction.</text>
        <dbReference type="EC" id="5.6.2.4"/>
    </reaction>
</comment>
<dbReference type="Proteomes" id="UP001152799">
    <property type="component" value="Chromosome 14"/>
</dbReference>
<evidence type="ECO:0000256" key="2">
    <source>
        <dbReference type="ARBA" id="ARBA00023125"/>
    </source>
</evidence>
<dbReference type="PANTHER" id="PTHR13710:SF105">
    <property type="entry name" value="ATP-DEPENDENT DNA HELICASE Q1"/>
    <property type="match status" value="1"/>
</dbReference>
<evidence type="ECO:0000256" key="6">
    <source>
        <dbReference type="SAM" id="MobiDB-lite"/>
    </source>
</evidence>
<dbReference type="AlphaFoldDB" id="A0A9N9MF73"/>
<evidence type="ECO:0000256" key="3">
    <source>
        <dbReference type="ARBA" id="ARBA00023235"/>
    </source>
</evidence>
<organism evidence="8 9">
    <name type="scientific">Ceutorhynchus assimilis</name>
    <name type="common">cabbage seed weevil</name>
    <dbReference type="NCBI Taxonomy" id="467358"/>
    <lineage>
        <taxon>Eukaryota</taxon>
        <taxon>Metazoa</taxon>
        <taxon>Ecdysozoa</taxon>
        <taxon>Arthropoda</taxon>
        <taxon>Hexapoda</taxon>
        <taxon>Insecta</taxon>
        <taxon>Pterygota</taxon>
        <taxon>Neoptera</taxon>
        <taxon>Endopterygota</taxon>
        <taxon>Coleoptera</taxon>
        <taxon>Polyphaga</taxon>
        <taxon>Cucujiformia</taxon>
        <taxon>Curculionidae</taxon>
        <taxon>Ceutorhynchinae</taxon>
        <taxon>Ceutorhynchus</taxon>
    </lineage>
</organism>